<dbReference type="InterPro" id="IPR011701">
    <property type="entry name" value="MFS"/>
</dbReference>
<evidence type="ECO:0000256" key="3">
    <source>
        <dbReference type="ARBA" id="ARBA00022475"/>
    </source>
</evidence>
<dbReference type="PANTHER" id="PTHR43045">
    <property type="entry name" value="SHIKIMATE TRANSPORTER"/>
    <property type="match status" value="1"/>
</dbReference>
<dbReference type="GO" id="GO:0005886">
    <property type="term" value="C:plasma membrane"/>
    <property type="evidence" value="ECO:0007669"/>
    <property type="project" value="UniProtKB-SubCell"/>
</dbReference>
<evidence type="ECO:0000256" key="4">
    <source>
        <dbReference type="ARBA" id="ARBA00022692"/>
    </source>
</evidence>
<proteinExistence type="predicted"/>
<dbReference type="InterPro" id="IPR036259">
    <property type="entry name" value="MFS_trans_sf"/>
</dbReference>
<keyword evidence="2" id="KW-0813">Transport</keyword>
<name>A0AAE3ZHV2_9ACTN</name>
<gene>
    <name evidence="9" type="ORF">JOF55_004531</name>
</gene>
<evidence type="ECO:0000256" key="5">
    <source>
        <dbReference type="ARBA" id="ARBA00022989"/>
    </source>
</evidence>
<organism evidence="9 10">
    <name type="scientific">Haloactinomyces albus</name>
    <dbReference type="NCBI Taxonomy" id="1352928"/>
    <lineage>
        <taxon>Bacteria</taxon>
        <taxon>Bacillati</taxon>
        <taxon>Actinomycetota</taxon>
        <taxon>Actinomycetes</taxon>
        <taxon>Actinopolysporales</taxon>
        <taxon>Actinopolysporaceae</taxon>
        <taxon>Haloactinomyces</taxon>
    </lineage>
</organism>
<keyword evidence="4 7" id="KW-0812">Transmembrane</keyword>
<feature type="transmembrane region" description="Helical" evidence="7">
    <location>
        <begin position="157"/>
        <end position="182"/>
    </location>
</feature>
<evidence type="ECO:0000259" key="8">
    <source>
        <dbReference type="PROSITE" id="PS50850"/>
    </source>
</evidence>
<feature type="transmembrane region" description="Helical" evidence="7">
    <location>
        <begin position="22"/>
        <end position="46"/>
    </location>
</feature>
<evidence type="ECO:0000256" key="1">
    <source>
        <dbReference type="ARBA" id="ARBA00004651"/>
    </source>
</evidence>
<feature type="transmembrane region" description="Helical" evidence="7">
    <location>
        <begin position="341"/>
        <end position="365"/>
    </location>
</feature>
<feature type="transmembrane region" description="Helical" evidence="7">
    <location>
        <begin position="316"/>
        <end position="335"/>
    </location>
</feature>
<dbReference type="AlphaFoldDB" id="A0AAE3ZHV2"/>
<feature type="transmembrane region" description="Helical" evidence="7">
    <location>
        <begin position="52"/>
        <end position="74"/>
    </location>
</feature>
<dbReference type="RefSeq" id="WP_310277975.1">
    <property type="nucleotide sequence ID" value="NZ_JAVDXW010000001.1"/>
</dbReference>
<dbReference type="CDD" id="cd17369">
    <property type="entry name" value="MFS_ShiA_like"/>
    <property type="match status" value="1"/>
</dbReference>
<feature type="domain" description="Major facilitator superfamily (MFS) profile" evidence="8">
    <location>
        <begin position="22"/>
        <end position="435"/>
    </location>
</feature>
<keyword evidence="3" id="KW-1003">Cell membrane</keyword>
<dbReference type="InterPro" id="IPR020846">
    <property type="entry name" value="MFS_dom"/>
</dbReference>
<keyword evidence="5 7" id="KW-1133">Transmembrane helix</keyword>
<keyword evidence="10" id="KW-1185">Reference proteome</keyword>
<evidence type="ECO:0000256" key="7">
    <source>
        <dbReference type="SAM" id="Phobius"/>
    </source>
</evidence>
<feature type="transmembrane region" description="Helical" evidence="7">
    <location>
        <begin position="251"/>
        <end position="273"/>
    </location>
</feature>
<protein>
    <submittedName>
        <fullName evidence="9">MFS family permease</fullName>
    </submittedName>
</protein>
<evidence type="ECO:0000313" key="10">
    <source>
        <dbReference type="Proteomes" id="UP001180845"/>
    </source>
</evidence>
<feature type="transmembrane region" description="Helical" evidence="7">
    <location>
        <begin position="285"/>
        <end position="307"/>
    </location>
</feature>
<sequence>MTTVQAPPASSPNQRRKEVRRVVLSSYLGSTIEFYDFILYATAASLVFGPVFFANLSPALGIITSYATFAVAYLSRPLGGIIFGHFGDVLGRKKMLILSMSIMGGASTLIGLIPPIETWGAVMLIVLRVCQGIAVGGEWGGAALMSLEHVKGAHRGFAASFTNAGAPTGAALGTVALAIAGLLPEEQFLAWGWRIPFLLSAVMLGIGLFVRARVSESPLFREAVQQQEKQEKARKKERIPLVSVLKRPKNLILCGLVCMAGFAMQALFSTFAINHAAEHGVARSQALAAFAICQFAAIFFILLFAWISDRIGRRPVMLAGLVTMIVVTYPVFAMLESGSFPLVIAAFLISLSLCQSATFGPLPAFVSEQFGTRARYTGASLGYQLASLLGAGFTPVIVATLAASAGGSVSGVMLYLVAICLASAAILLLFVTESKDNDLQAVPQH</sequence>
<dbReference type="PROSITE" id="PS50850">
    <property type="entry name" value="MFS"/>
    <property type="match status" value="1"/>
</dbReference>
<dbReference type="Proteomes" id="UP001180845">
    <property type="component" value="Unassembled WGS sequence"/>
</dbReference>
<accession>A0AAE3ZHV2</accession>
<feature type="transmembrane region" description="Helical" evidence="7">
    <location>
        <begin position="412"/>
        <end position="431"/>
    </location>
</feature>
<dbReference type="GO" id="GO:0022857">
    <property type="term" value="F:transmembrane transporter activity"/>
    <property type="evidence" value="ECO:0007669"/>
    <property type="project" value="InterPro"/>
</dbReference>
<reference evidence="9" key="1">
    <citation type="submission" date="2023-07" db="EMBL/GenBank/DDBJ databases">
        <title>Sequencing the genomes of 1000 actinobacteria strains.</title>
        <authorList>
            <person name="Klenk H.-P."/>
        </authorList>
    </citation>
    <scope>NUCLEOTIDE SEQUENCE</scope>
    <source>
        <strain evidence="9">DSM 45977</strain>
    </source>
</reference>
<keyword evidence="6 7" id="KW-0472">Membrane</keyword>
<dbReference type="Pfam" id="PF07690">
    <property type="entry name" value="MFS_1"/>
    <property type="match status" value="1"/>
</dbReference>
<dbReference type="EMBL" id="JAVDXW010000001">
    <property type="protein sequence ID" value="MDR7304350.1"/>
    <property type="molecule type" value="Genomic_DNA"/>
</dbReference>
<feature type="transmembrane region" description="Helical" evidence="7">
    <location>
        <begin position="95"/>
        <end position="113"/>
    </location>
</feature>
<feature type="transmembrane region" description="Helical" evidence="7">
    <location>
        <begin position="188"/>
        <end position="210"/>
    </location>
</feature>
<dbReference type="PANTHER" id="PTHR43045:SF1">
    <property type="entry name" value="SHIKIMATE TRANSPORTER"/>
    <property type="match status" value="1"/>
</dbReference>
<evidence type="ECO:0000256" key="2">
    <source>
        <dbReference type="ARBA" id="ARBA00022448"/>
    </source>
</evidence>
<dbReference type="SUPFAM" id="SSF103473">
    <property type="entry name" value="MFS general substrate transporter"/>
    <property type="match status" value="1"/>
</dbReference>
<comment type="caution">
    <text evidence="9">The sequence shown here is derived from an EMBL/GenBank/DDBJ whole genome shotgun (WGS) entry which is preliminary data.</text>
</comment>
<dbReference type="Gene3D" id="1.20.1250.20">
    <property type="entry name" value="MFS general substrate transporter like domains"/>
    <property type="match status" value="2"/>
</dbReference>
<comment type="subcellular location">
    <subcellularLocation>
        <location evidence="1">Cell membrane</location>
        <topology evidence="1">Multi-pass membrane protein</topology>
    </subcellularLocation>
</comment>
<feature type="transmembrane region" description="Helical" evidence="7">
    <location>
        <begin position="385"/>
        <end position="406"/>
    </location>
</feature>
<feature type="transmembrane region" description="Helical" evidence="7">
    <location>
        <begin position="119"/>
        <end position="145"/>
    </location>
</feature>
<evidence type="ECO:0000256" key="6">
    <source>
        <dbReference type="ARBA" id="ARBA00023136"/>
    </source>
</evidence>
<evidence type="ECO:0000313" key="9">
    <source>
        <dbReference type="EMBL" id="MDR7304350.1"/>
    </source>
</evidence>